<evidence type="ECO:0000313" key="3">
    <source>
        <dbReference type="Proteomes" id="UP000373449"/>
    </source>
</evidence>
<dbReference type="Proteomes" id="UP000373449">
    <property type="component" value="Unassembled WGS sequence"/>
</dbReference>
<dbReference type="GO" id="GO:0004309">
    <property type="term" value="F:exopolyphosphatase activity"/>
    <property type="evidence" value="ECO:0007669"/>
    <property type="project" value="UniProtKB-EC"/>
</dbReference>
<keyword evidence="2" id="KW-0378">Hydrolase</keyword>
<proteinExistence type="predicted"/>
<accession>A0A484ZUR4</accession>
<dbReference type="AlphaFoldDB" id="A0A484ZUR4"/>
<dbReference type="SUPFAM" id="SSF53067">
    <property type="entry name" value="Actin-like ATPase domain"/>
    <property type="match status" value="1"/>
</dbReference>
<dbReference type="InterPro" id="IPR003695">
    <property type="entry name" value="Ppx_GppA_N"/>
</dbReference>
<reference evidence="2 3" key="1">
    <citation type="submission" date="2019-03" db="EMBL/GenBank/DDBJ databases">
        <authorList>
            <consortium name="Pathogen Informatics"/>
        </authorList>
    </citation>
    <scope>NUCLEOTIDE SEQUENCE [LARGE SCALE GENOMIC DNA]</scope>
    <source>
        <strain evidence="2 3">NCTC12282</strain>
    </source>
</reference>
<dbReference type="InterPro" id="IPR043129">
    <property type="entry name" value="ATPase_NBD"/>
</dbReference>
<dbReference type="Pfam" id="PF02541">
    <property type="entry name" value="Ppx-GppA"/>
    <property type="match status" value="1"/>
</dbReference>
<evidence type="ECO:0000313" key="2">
    <source>
        <dbReference type="EMBL" id="VFS51618.1"/>
    </source>
</evidence>
<protein>
    <submittedName>
        <fullName evidence="2">Exopolyphosphatase</fullName>
        <ecNumber evidence="2">3.6.1.11</ecNumber>
    </submittedName>
</protein>
<name>A0A484ZUR4_9GAMM</name>
<organism evidence="2 3">
    <name type="scientific">Budvicia aquatica</name>
    <dbReference type="NCBI Taxonomy" id="82979"/>
    <lineage>
        <taxon>Bacteria</taxon>
        <taxon>Pseudomonadati</taxon>
        <taxon>Pseudomonadota</taxon>
        <taxon>Gammaproteobacteria</taxon>
        <taxon>Enterobacterales</taxon>
        <taxon>Budviciaceae</taxon>
        <taxon>Budvicia</taxon>
    </lineage>
</organism>
<dbReference type="EC" id="3.6.1.11" evidence="2"/>
<feature type="domain" description="Ppx/GppA phosphatase N-terminal" evidence="1">
    <location>
        <begin position="1"/>
        <end position="59"/>
    </location>
</feature>
<dbReference type="Gene3D" id="3.30.420.150">
    <property type="entry name" value="Exopolyphosphatase. Domain 2"/>
    <property type="match status" value="1"/>
</dbReference>
<sequence length="63" mass="7034">MVIGEDFSPTLAESRRMGCVSFSKQFFPGEEISKQHFQRAQLAAEQKLEIYPGSTELKGGNLL</sequence>
<dbReference type="EMBL" id="CAADJA010000002">
    <property type="protein sequence ID" value="VFS51618.1"/>
    <property type="molecule type" value="Genomic_DNA"/>
</dbReference>
<evidence type="ECO:0000259" key="1">
    <source>
        <dbReference type="Pfam" id="PF02541"/>
    </source>
</evidence>
<gene>
    <name evidence="2" type="primary">ppx_2</name>
    <name evidence="2" type="ORF">NCTC12282_05265</name>
</gene>